<evidence type="ECO:0000313" key="2">
    <source>
        <dbReference type="EMBL" id="PCS21922.1"/>
    </source>
</evidence>
<reference evidence="3" key="1">
    <citation type="submission" date="2017-04" db="EMBL/GenBank/DDBJ databases">
        <title>Genome evolution of the luminous symbionts of deep sea anglerfish.</title>
        <authorList>
            <person name="Hendry T.A."/>
        </authorList>
    </citation>
    <scope>NUCLEOTIDE SEQUENCE [LARGE SCALE GENOMIC DNA]</scope>
</reference>
<comment type="caution">
    <text evidence="2">The sequence shown here is derived from an EMBL/GenBank/DDBJ whole genome shotgun (WGS) entry which is preliminary data.</text>
</comment>
<name>A0A2A5T186_9GAMM</name>
<keyword evidence="1" id="KW-0812">Transmembrane</keyword>
<protein>
    <submittedName>
        <fullName evidence="2">Mobile element protein</fullName>
    </submittedName>
</protein>
<keyword evidence="1" id="KW-0472">Membrane</keyword>
<dbReference type="InterPro" id="IPR005063">
    <property type="entry name" value="Transposase_27"/>
</dbReference>
<dbReference type="GO" id="GO:0003677">
    <property type="term" value="F:DNA binding"/>
    <property type="evidence" value="ECO:0007669"/>
    <property type="project" value="InterPro"/>
</dbReference>
<organism evidence="2 3">
    <name type="scientific">Candidatus Enterovibrio escicola</name>
    <dbReference type="NCBI Taxonomy" id="1927127"/>
    <lineage>
        <taxon>Bacteria</taxon>
        <taxon>Pseudomonadati</taxon>
        <taxon>Pseudomonadota</taxon>
        <taxon>Gammaproteobacteria</taxon>
        <taxon>Vibrionales</taxon>
        <taxon>Vibrionaceae</taxon>
        <taxon>Enterovibrio</taxon>
    </lineage>
</organism>
<gene>
    <name evidence="2" type="ORF">BTN49_2387</name>
</gene>
<dbReference type="GO" id="GO:0006313">
    <property type="term" value="P:DNA transposition"/>
    <property type="evidence" value="ECO:0007669"/>
    <property type="project" value="InterPro"/>
</dbReference>
<dbReference type="GO" id="GO:0004803">
    <property type="term" value="F:transposase activity"/>
    <property type="evidence" value="ECO:0007669"/>
    <property type="project" value="InterPro"/>
</dbReference>
<sequence length="75" mass="9022">MKKSLLTHSGVVEERYLIYFSIGYPYLMFHFGVWTVSIHTISLPENKHIVGKLYTQRIERKDLTLRTRLKRLNRK</sequence>
<keyword evidence="3" id="KW-1185">Reference proteome</keyword>
<proteinExistence type="predicted"/>
<keyword evidence="1" id="KW-1133">Transmembrane helix</keyword>
<dbReference type="Proteomes" id="UP000219020">
    <property type="component" value="Unassembled WGS sequence"/>
</dbReference>
<accession>A0A2A5T186</accession>
<dbReference type="Pfam" id="PF03400">
    <property type="entry name" value="DDE_Tnp_IS1"/>
    <property type="match status" value="1"/>
</dbReference>
<dbReference type="AlphaFoldDB" id="A0A2A5T186"/>
<evidence type="ECO:0000313" key="3">
    <source>
        <dbReference type="Proteomes" id="UP000219020"/>
    </source>
</evidence>
<feature type="transmembrane region" description="Helical" evidence="1">
    <location>
        <begin position="16"/>
        <end position="38"/>
    </location>
</feature>
<evidence type="ECO:0000256" key="1">
    <source>
        <dbReference type="SAM" id="Phobius"/>
    </source>
</evidence>
<dbReference type="EMBL" id="NBYY01000028">
    <property type="protein sequence ID" value="PCS21922.1"/>
    <property type="molecule type" value="Genomic_DNA"/>
</dbReference>